<sequence length="29" mass="2862">MQLQGKVAIVTAAGRGIGRGIALILARAG</sequence>
<proteinExistence type="predicted"/>
<dbReference type="Gene3D" id="3.40.50.720">
    <property type="entry name" value="NAD(P)-binding Rossmann-like Domain"/>
    <property type="match status" value="1"/>
</dbReference>
<dbReference type="SUPFAM" id="SSF51735">
    <property type="entry name" value="NAD(P)-binding Rossmann-fold domains"/>
    <property type="match status" value="1"/>
</dbReference>
<protein>
    <submittedName>
        <fullName evidence="1">Uncharacterized protein</fullName>
    </submittedName>
</protein>
<dbReference type="AlphaFoldDB" id="A0A382W8Y1"/>
<evidence type="ECO:0000313" key="1">
    <source>
        <dbReference type="EMBL" id="SVD55277.1"/>
    </source>
</evidence>
<name>A0A382W8Y1_9ZZZZ</name>
<accession>A0A382W8Y1</accession>
<dbReference type="InterPro" id="IPR036291">
    <property type="entry name" value="NAD(P)-bd_dom_sf"/>
</dbReference>
<gene>
    <name evidence="1" type="ORF">METZ01_LOCUS408131</name>
</gene>
<dbReference type="EMBL" id="UINC01157988">
    <property type="protein sequence ID" value="SVD55277.1"/>
    <property type="molecule type" value="Genomic_DNA"/>
</dbReference>
<organism evidence="1">
    <name type="scientific">marine metagenome</name>
    <dbReference type="NCBI Taxonomy" id="408172"/>
    <lineage>
        <taxon>unclassified sequences</taxon>
        <taxon>metagenomes</taxon>
        <taxon>ecological metagenomes</taxon>
    </lineage>
</organism>
<reference evidence="1" key="1">
    <citation type="submission" date="2018-05" db="EMBL/GenBank/DDBJ databases">
        <authorList>
            <person name="Lanie J.A."/>
            <person name="Ng W.-L."/>
            <person name="Kazmierczak K.M."/>
            <person name="Andrzejewski T.M."/>
            <person name="Davidsen T.M."/>
            <person name="Wayne K.J."/>
            <person name="Tettelin H."/>
            <person name="Glass J.I."/>
            <person name="Rusch D."/>
            <person name="Podicherti R."/>
            <person name="Tsui H.-C.T."/>
            <person name="Winkler M.E."/>
        </authorList>
    </citation>
    <scope>NUCLEOTIDE SEQUENCE</scope>
</reference>
<feature type="non-terminal residue" evidence="1">
    <location>
        <position position="29"/>
    </location>
</feature>